<dbReference type="EMBL" id="MG744354">
    <property type="protein sequence ID" value="AUV57253.1"/>
    <property type="molecule type" value="Genomic_DNA"/>
</dbReference>
<dbReference type="Proteomes" id="UP000241743">
    <property type="component" value="Segment"/>
</dbReference>
<evidence type="ECO:0000313" key="2">
    <source>
        <dbReference type="Proteomes" id="UP000241743"/>
    </source>
</evidence>
<sequence length="112" mass="12702">MILLNHRKGKEMVNMKTLASEKLVEMMANNELTDEQLDNLHAWGIVNVDDLRRWLISKLADLQDDPTSVDYEQTVIALGDLIGFTDDDYVVYDEDGVAELDMDTLNDTLGVE</sequence>
<proteinExistence type="predicted"/>
<dbReference type="GeneID" id="54988087"/>
<organism evidence="1 2">
    <name type="scientific">Lactobacillus phage Satyr</name>
    <dbReference type="NCBI Taxonomy" id="2070201"/>
    <lineage>
        <taxon>Viruses</taxon>
        <taxon>Duplodnaviria</taxon>
        <taxon>Heunggongvirae</taxon>
        <taxon>Uroviricota</taxon>
        <taxon>Caudoviricetes</taxon>
        <taxon>Tybeckvirinae</taxon>
        <taxon>Maenadvirus</taxon>
        <taxon>Maenadvirus satyr</taxon>
    </lineage>
</organism>
<name>A0A2K9V575_9CAUD</name>
<accession>A0A2K9V575</accession>
<keyword evidence="2" id="KW-1185">Reference proteome</keyword>
<protein>
    <submittedName>
        <fullName evidence="1">Uncharacterized protein</fullName>
    </submittedName>
</protein>
<dbReference type="RefSeq" id="YP_009797664.1">
    <property type="nucleotide sequence ID" value="NC_047918.1"/>
</dbReference>
<reference evidence="1 2" key="1">
    <citation type="submission" date="2017-12" db="EMBL/GenBank/DDBJ databases">
        <title>Lactobacillus phages that infect wine-derived L. plantarum strains.</title>
        <authorList>
            <person name="Kyrkou I."/>
            <person name="Hestbjerg Hansen L."/>
        </authorList>
    </citation>
    <scope>NUCLEOTIDE SEQUENCE [LARGE SCALE GENOMIC DNA]</scope>
</reference>
<dbReference type="KEGG" id="vg:54988087"/>
<evidence type="ECO:0000313" key="1">
    <source>
        <dbReference type="EMBL" id="AUV57253.1"/>
    </source>
</evidence>